<keyword evidence="1" id="KW-0812">Transmembrane</keyword>
<dbReference type="EMBL" id="BSSQ01000011">
    <property type="protein sequence ID" value="GLX68208.1"/>
    <property type="molecule type" value="Genomic_DNA"/>
</dbReference>
<proteinExistence type="predicted"/>
<gene>
    <name evidence="2" type="ORF">MU1_25530</name>
</gene>
<protein>
    <submittedName>
        <fullName evidence="2">Uncharacterized protein</fullName>
    </submittedName>
</protein>
<keyword evidence="3" id="KW-1185">Reference proteome</keyword>
<evidence type="ECO:0000313" key="3">
    <source>
        <dbReference type="Proteomes" id="UP001157114"/>
    </source>
</evidence>
<comment type="caution">
    <text evidence="2">The sequence shown here is derived from an EMBL/GenBank/DDBJ whole genome shotgun (WGS) entry which is preliminary data.</text>
</comment>
<reference evidence="2 3" key="1">
    <citation type="submission" date="2023-03" db="EMBL/GenBank/DDBJ databases">
        <title>Draft genome sequence of the bacteria which degrade cell wall of Tricholomamatutake.</title>
        <authorList>
            <person name="Konishi Y."/>
            <person name="Fukuta Y."/>
            <person name="Shirasaka N."/>
        </authorList>
    </citation>
    <scope>NUCLEOTIDE SEQUENCE [LARGE SCALE GENOMIC DNA]</scope>
    <source>
        <strain evidence="3">mu1</strain>
    </source>
</reference>
<organism evidence="2 3">
    <name type="scientific">Paenibacillus glycanilyticus</name>
    <dbReference type="NCBI Taxonomy" id="126569"/>
    <lineage>
        <taxon>Bacteria</taxon>
        <taxon>Bacillati</taxon>
        <taxon>Bacillota</taxon>
        <taxon>Bacilli</taxon>
        <taxon>Bacillales</taxon>
        <taxon>Paenibacillaceae</taxon>
        <taxon>Paenibacillus</taxon>
    </lineage>
</organism>
<keyword evidence="1" id="KW-0472">Membrane</keyword>
<dbReference type="Proteomes" id="UP001157114">
    <property type="component" value="Unassembled WGS sequence"/>
</dbReference>
<sequence length="226" mass="26157">MPKQLRTYILIFIALVLISTATYNHINHKWEEKYNNLKSLYQQKSESGYIYIVTHASSAIPLAQTLEKISASKENENPATIQQLLYKSQTQAKFFTEQMLTIIEFSDSFTKNTVPKISINETVMTSDFQSDMFILAFQADVWIPLHNISYSYWKSKPNQQLNAKTRETLKSFATELRALDQTINSYKETAAQMAYRGQTPYSKTPLLNQLKEHLTKLKSIQADMYK</sequence>
<name>A0ABQ6GFU4_9BACL</name>
<accession>A0ABQ6GFU4</accession>
<evidence type="ECO:0000256" key="1">
    <source>
        <dbReference type="SAM" id="Phobius"/>
    </source>
</evidence>
<evidence type="ECO:0000313" key="2">
    <source>
        <dbReference type="EMBL" id="GLX68208.1"/>
    </source>
</evidence>
<dbReference type="RefSeq" id="WP_284238955.1">
    <property type="nucleotide sequence ID" value="NZ_BSSQ01000011.1"/>
</dbReference>
<keyword evidence="1" id="KW-1133">Transmembrane helix</keyword>
<feature type="transmembrane region" description="Helical" evidence="1">
    <location>
        <begin position="7"/>
        <end position="26"/>
    </location>
</feature>